<keyword evidence="2 8" id="KW-0328">Glycosyltransferase</keyword>
<feature type="domain" description="Glycosyl transferase family 3" evidence="6">
    <location>
        <begin position="107"/>
        <end position="358"/>
    </location>
</feature>
<dbReference type="InterPro" id="IPR000312">
    <property type="entry name" value="Glycosyl_Trfase_fam3"/>
</dbReference>
<dbReference type="InterPro" id="IPR005940">
    <property type="entry name" value="Anthranilate_Pribosyl_Tfrase"/>
</dbReference>
<dbReference type="EC" id="2.4.2.18" evidence="8"/>
<evidence type="ECO:0000256" key="3">
    <source>
        <dbReference type="ARBA" id="ARBA00022679"/>
    </source>
</evidence>
<evidence type="ECO:0000259" key="7">
    <source>
        <dbReference type="Pfam" id="PF02885"/>
    </source>
</evidence>
<dbReference type="InterPro" id="IPR017459">
    <property type="entry name" value="Glycosyl_Trfase_fam3_N_dom"/>
</dbReference>
<evidence type="ECO:0000256" key="5">
    <source>
        <dbReference type="ARBA" id="ARBA00023141"/>
    </source>
</evidence>
<keyword evidence="4" id="KW-0822">Tryptophan biosynthesis</keyword>
<proteinExistence type="predicted"/>
<accession>A0A8T4GDM0</accession>
<dbReference type="FunFam" id="3.40.1030.10:FF:000010">
    <property type="entry name" value="Anthranilate phosphoribosyltransferase"/>
    <property type="match status" value="1"/>
</dbReference>
<dbReference type="AlphaFoldDB" id="A0A8T4GDM0"/>
<keyword evidence="9" id="KW-1185">Reference proteome</keyword>
<evidence type="ECO:0000313" key="8">
    <source>
        <dbReference type="EMBL" id="MBP1922594.1"/>
    </source>
</evidence>
<organism evidence="8 9">
    <name type="scientific">Halorubrum alkaliphilum</name>
    <dbReference type="NCBI Taxonomy" id="261290"/>
    <lineage>
        <taxon>Archaea</taxon>
        <taxon>Methanobacteriati</taxon>
        <taxon>Methanobacteriota</taxon>
        <taxon>Stenosarchaea group</taxon>
        <taxon>Halobacteria</taxon>
        <taxon>Halobacteriales</taxon>
        <taxon>Haloferacaceae</taxon>
        <taxon>Halorubrum</taxon>
    </lineage>
</organism>
<dbReference type="PANTHER" id="PTHR43285:SF2">
    <property type="entry name" value="ANTHRANILATE PHOSPHORIBOSYLTRANSFERASE"/>
    <property type="match status" value="1"/>
</dbReference>
<dbReference type="Gene3D" id="1.20.970.10">
    <property type="entry name" value="Transferase, Pyrimidine Nucleoside Phosphorylase, Chain C"/>
    <property type="match status" value="1"/>
</dbReference>
<dbReference type="Pfam" id="PF00591">
    <property type="entry name" value="Glycos_transf_3"/>
    <property type="match status" value="1"/>
</dbReference>
<dbReference type="PANTHER" id="PTHR43285">
    <property type="entry name" value="ANTHRANILATE PHOSPHORIBOSYLTRANSFERASE"/>
    <property type="match status" value="1"/>
</dbReference>
<dbReference type="SUPFAM" id="SSF52418">
    <property type="entry name" value="Nucleoside phosphorylase/phosphoribosyltransferase catalytic domain"/>
    <property type="match status" value="1"/>
</dbReference>
<evidence type="ECO:0000259" key="6">
    <source>
        <dbReference type="Pfam" id="PF00591"/>
    </source>
</evidence>
<evidence type="ECO:0000256" key="2">
    <source>
        <dbReference type="ARBA" id="ARBA00022676"/>
    </source>
</evidence>
<dbReference type="Gene3D" id="3.40.1030.10">
    <property type="entry name" value="Nucleoside phosphorylase/phosphoribosyltransferase catalytic domain"/>
    <property type="match status" value="1"/>
</dbReference>
<keyword evidence="5" id="KW-0057">Aromatic amino acid biosynthesis</keyword>
<dbReference type="GO" id="GO:0005829">
    <property type="term" value="C:cytosol"/>
    <property type="evidence" value="ECO:0007669"/>
    <property type="project" value="TreeGrafter"/>
</dbReference>
<dbReference type="GO" id="GO:0000162">
    <property type="term" value="P:L-tryptophan biosynthetic process"/>
    <property type="evidence" value="ECO:0007669"/>
    <property type="project" value="UniProtKB-KW"/>
</dbReference>
<dbReference type="GO" id="GO:0004048">
    <property type="term" value="F:anthranilate phosphoribosyltransferase activity"/>
    <property type="evidence" value="ECO:0007669"/>
    <property type="project" value="UniProtKB-EC"/>
</dbReference>
<dbReference type="InterPro" id="IPR036320">
    <property type="entry name" value="Glycosyl_Trfase_fam3_N_dom_sf"/>
</dbReference>
<comment type="caution">
    <text evidence="8">The sequence shown here is derived from an EMBL/GenBank/DDBJ whole genome shotgun (WGS) entry which is preliminary data.</text>
</comment>
<evidence type="ECO:0000256" key="1">
    <source>
        <dbReference type="ARBA" id="ARBA00022605"/>
    </source>
</evidence>
<keyword evidence="3 8" id="KW-0808">Transferase</keyword>
<reference evidence="8" key="1">
    <citation type="submission" date="2021-03" db="EMBL/GenBank/DDBJ databases">
        <title>Genomic Encyclopedia of Type Strains, Phase IV (KMG-IV): sequencing the most valuable type-strain genomes for metagenomic binning, comparative biology and taxonomic classification.</title>
        <authorList>
            <person name="Goeker M."/>
        </authorList>
    </citation>
    <scope>NUCLEOTIDE SEQUENCE</scope>
    <source>
        <strain evidence="8">DSM 23564</strain>
    </source>
</reference>
<dbReference type="OrthoDB" id="233227at2157"/>
<dbReference type="Proteomes" id="UP000823588">
    <property type="component" value="Unassembled WGS sequence"/>
</dbReference>
<dbReference type="SUPFAM" id="SSF47648">
    <property type="entry name" value="Nucleoside phosphorylase/phosphoribosyltransferase N-terminal domain"/>
    <property type="match status" value="1"/>
</dbReference>
<dbReference type="RefSeq" id="WP_209484897.1">
    <property type="nucleotide sequence ID" value="NZ_JAGGKQ010000009.1"/>
</dbReference>
<dbReference type="InterPro" id="IPR035902">
    <property type="entry name" value="Nuc_phospho_transferase"/>
</dbReference>
<evidence type="ECO:0000313" key="9">
    <source>
        <dbReference type="Proteomes" id="UP000823588"/>
    </source>
</evidence>
<keyword evidence="1" id="KW-0028">Amino-acid biosynthesis</keyword>
<protein>
    <submittedName>
        <fullName evidence="8">Anthranilate phosphoribosyltransferase</fullName>
        <ecNumber evidence="8">2.4.2.18</ecNumber>
    </submittedName>
</protein>
<dbReference type="EMBL" id="JAGGKQ010000009">
    <property type="protein sequence ID" value="MBP1922594.1"/>
    <property type="molecule type" value="Genomic_DNA"/>
</dbReference>
<gene>
    <name evidence="8" type="ORF">J2751_001604</name>
</gene>
<evidence type="ECO:0000256" key="4">
    <source>
        <dbReference type="ARBA" id="ARBA00022822"/>
    </source>
</evidence>
<feature type="domain" description="Glycosyl transferase family 3 N-terminal" evidence="7">
    <location>
        <begin position="29"/>
        <end position="79"/>
    </location>
</feature>
<name>A0A8T4GDM0_9EURY</name>
<sequence length="368" mass="39850">MAQATQEFGEWPLKRLMTEVCGSGHKSADDLTRAQATEAFERILAGEPDPTTLGAFWLANRWKRNTAEELGAYVDVMCERVEYAEPDCDPVDCGANYDGKGRTAILGVAAGVVAAAAGTPVVVHSGDRVPTQKQDSYKHVLDELGVATELTPRDSADMVDETGFGFYYQPTFNPAIDDLFDRRDMMGVRSFVNTIETLANPAGASTHLGSFYHLAFAKKVVDTFVESEFHDLDRVLMFQGMEGYDDVRPGYTKVAEWTAAEEGTNDTGAGGSDGATFNDFEIETADYGMDLEEEDLAVDDVAVESAAITEDVLAGERDGAFADAVAVNAALRIYAREDVDSIEAGLEAAREAIDDGSAHEVLESLREF</sequence>
<dbReference type="Pfam" id="PF02885">
    <property type="entry name" value="Glycos_trans_3N"/>
    <property type="match status" value="1"/>
</dbReference>